<evidence type="ECO:0000256" key="1">
    <source>
        <dbReference type="SAM" id="SignalP"/>
    </source>
</evidence>
<accession>A0A3M7S505</accession>
<evidence type="ECO:0000313" key="3">
    <source>
        <dbReference type="Proteomes" id="UP000276133"/>
    </source>
</evidence>
<reference evidence="2 3" key="1">
    <citation type="journal article" date="2018" name="Sci. Rep.">
        <title>Genomic signatures of local adaptation to the degree of environmental predictability in rotifers.</title>
        <authorList>
            <person name="Franch-Gras L."/>
            <person name="Hahn C."/>
            <person name="Garcia-Roger E.M."/>
            <person name="Carmona M.J."/>
            <person name="Serra M."/>
            <person name="Gomez A."/>
        </authorList>
    </citation>
    <scope>NUCLEOTIDE SEQUENCE [LARGE SCALE GENOMIC DNA]</scope>
    <source>
        <strain evidence="2">HYR1</strain>
    </source>
</reference>
<feature type="chain" id="PRO_5018180981" evidence="1">
    <location>
        <begin position="18"/>
        <end position="106"/>
    </location>
</feature>
<gene>
    <name evidence="2" type="ORF">BpHYR1_011510</name>
</gene>
<keyword evidence="1" id="KW-0732">Signal</keyword>
<protein>
    <submittedName>
        <fullName evidence="2">Uncharacterized protein</fullName>
    </submittedName>
</protein>
<dbReference type="AlphaFoldDB" id="A0A3M7S505"/>
<sequence>MLRLCFVIKVIVFKSQAQDLNKIRVNFTKKYYNEIIATNEQARKIKRRAEGCSSSPIKKLKGTYSHPLKKNKHYKAKKASIYIKLKTLLRNIKRLNVIFGPAPLMK</sequence>
<feature type="signal peptide" evidence="1">
    <location>
        <begin position="1"/>
        <end position="17"/>
    </location>
</feature>
<keyword evidence="3" id="KW-1185">Reference proteome</keyword>
<name>A0A3M7S505_BRAPC</name>
<comment type="caution">
    <text evidence="2">The sequence shown here is derived from an EMBL/GenBank/DDBJ whole genome shotgun (WGS) entry which is preliminary data.</text>
</comment>
<evidence type="ECO:0000313" key="2">
    <source>
        <dbReference type="EMBL" id="RNA30668.1"/>
    </source>
</evidence>
<proteinExistence type="predicted"/>
<dbReference type="Proteomes" id="UP000276133">
    <property type="component" value="Unassembled WGS sequence"/>
</dbReference>
<organism evidence="2 3">
    <name type="scientific">Brachionus plicatilis</name>
    <name type="common">Marine rotifer</name>
    <name type="synonym">Brachionus muelleri</name>
    <dbReference type="NCBI Taxonomy" id="10195"/>
    <lineage>
        <taxon>Eukaryota</taxon>
        <taxon>Metazoa</taxon>
        <taxon>Spiralia</taxon>
        <taxon>Gnathifera</taxon>
        <taxon>Rotifera</taxon>
        <taxon>Eurotatoria</taxon>
        <taxon>Monogononta</taxon>
        <taxon>Pseudotrocha</taxon>
        <taxon>Ploima</taxon>
        <taxon>Brachionidae</taxon>
        <taxon>Brachionus</taxon>
    </lineage>
</organism>
<dbReference type="EMBL" id="REGN01002062">
    <property type="protein sequence ID" value="RNA30668.1"/>
    <property type="molecule type" value="Genomic_DNA"/>
</dbReference>